<proteinExistence type="predicted"/>
<accession>A0A811KEC0</accession>
<evidence type="ECO:0000313" key="2">
    <source>
        <dbReference type="EMBL" id="CAD5213837.1"/>
    </source>
</evidence>
<feature type="transmembrane region" description="Helical" evidence="1">
    <location>
        <begin position="6"/>
        <end position="25"/>
    </location>
</feature>
<protein>
    <submittedName>
        <fullName evidence="2">Uncharacterized protein</fullName>
    </submittedName>
</protein>
<gene>
    <name evidence="2" type="ORF">BOKJ2_LOCUS5292</name>
</gene>
<keyword evidence="1" id="KW-0812">Transmembrane</keyword>
<dbReference type="Proteomes" id="UP000783686">
    <property type="component" value="Unassembled WGS sequence"/>
</dbReference>
<organism evidence="2 3">
    <name type="scientific">Bursaphelenchus okinawaensis</name>
    <dbReference type="NCBI Taxonomy" id="465554"/>
    <lineage>
        <taxon>Eukaryota</taxon>
        <taxon>Metazoa</taxon>
        <taxon>Ecdysozoa</taxon>
        <taxon>Nematoda</taxon>
        <taxon>Chromadorea</taxon>
        <taxon>Rhabditida</taxon>
        <taxon>Tylenchina</taxon>
        <taxon>Tylenchomorpha</taxon>
        <taxon>Aphelenchoidea</taxon>
        <taxon>Aphelenchoididae</taxon>
        <taxon>Bursaphelenchus</taxon>
    </lineage>
</organism>
<dbReference type="Proteomes" id="UP000614601">
    <property type="component" value="Unassembled WGS sequence"/>
</dbReference>
<dbReference type="AlphaFoldDB" id="A0A811KEC0"/>
<sequence>MHYLALSLFALYGSFILLFVILFVADVEDKQIRINATEAARAQHNGNMTLLDELPHSYGHLTEFQVRRR</sequence>
<dbReference type="EMBL" id="CAJFCW020000003">
    <property type="protein sequence ID" value="CAG9101649.1"/>
    <property type="molecule type" value="Genomic_DNA"/>
</dbReference>
<reference evidence="2" key="1">
    <citation type="submission" date="2020-09" db="EMBL/GenBank/DDBJ databases">
        <authorList>
            <person name="Kikuchi T."/>
        </authorList>
    </citation>
    <scope>NUCLEOTIDE SEQUENCE</scope>
    <source>
        <strain evidence="2">SH1</strain>
    </source>
</reference>
<evidence type="ECO:0000313" key="3">
    <source>
        <dbReference type="Proteomes" id="UP000614601"/>
    </source>
</evidence>
<dbReference type="EMBL" id="CAJFDH010000003">
    <property type="protein sequence ID" value="CAD5213837.1"/>
    <property type="molecule type" value="Genomic_DNA"/>
</dbReference>
<keyword evidence="1" id="KW-1133">Transmembrane helix</keyword>
<keyword evidence="1" id="KW-0472">Membrane</keyword>
<dbReference type="OrthoDB" id="10329028at2759"/>
<name>A0A811KEC0_9BILA</name>
<evidence type="ECO:0000256" key="1">
    <source>
        <dbReference type="SAM" id="Phobius"/>
    </source>
</evidence>
<keyword evidence="3" id="KW-1185">Reference proteome</keyword>
<comment type="caution">
    <text evidence="2">The sequence shown here is derived from an EMBL/GenBank/DDBJ whole genome shotgun (WGS) entry which is preliminary data.</text>
</comment>